<sequence length="421" mass="45982">MDVVPPELLSHIISFSTLDGGSTGQSLLLTSKTVYELTLPFLLQSLSCSGLSSLQRLTSTLQSLKNRAEREGRKYVAPVKHLFLSDVSGEKASAADEALVVPPQPDTVTEESAEVTKTDAAQDEVHALLVTYTDLFELLAPSLESLTFLAYNPHITPYRIIIDTPLPRLRYLSMRFTVLPYLSVHVPRIAPEGDEDPDAVPPALPELTHLHLGFASKPMVSEEPCGLLRLTCNQAPSLSHVKLTNVEFSAACAQVLRKSLHLGRLLKSLQTPSTPSLVDIEGSDSGESDQSTLQGQTDTASDADDDASTDVDEEEDVPESPLANFTGMYIQPGKCAMDNTVHLDALGDLQMLAYVSKSQWQSLGARPNMEQRKRRPELSVLPTATVGGYVQWKERWTAEIASIPNLGIVYGERETEEDLMA</sequence>
<feature type="region of interest" description="Disordered" evidence="1">
    <location>
        <begin position="273"/>
        <end position="324"/>
    </location>
</feature>
<dbReference type="Proteomes" id="UP000305948">
    <property type="component" value="Unassembled WGS sequence"/>
</dbReference>
<accession>A0A5C3MQF3</accession>
<keyword evidence="3" id="KW-1185">Reference proteome</keyword>
<name>A0A5C3MQF3_9AGAM</name>
<dbReference type="STRING" id="5364.A0A5C3MQF3"/>
<dbReference type="EMBL" id="ML213523">
    <property type="protein sequence ID" value="TFK47639.1"/>
    <property type="molecule type" value="Genomic_DNA"/>
</dbReference>
<evidence type="ECO:0000313" key="3">
    <source>
        <dbReference type="Proteomes" id="UP000305948"/>
    </source>
</evidence>
<dbReference type="AlphaFoldDB" id="A0A5C3MQF3"/>
<organism evidence="2 3">
    <name type="scientific">Heliocybe sulcata</name>
    <dbReference type="NCBI Taxonomy" id="5364"/>
    <lineage>
        <taxon>Eukaryota</taxon>
        <taxon>Fungi</taxon>
        <taxon>Dikarya</taxon>
        <taxon>Basidiomycota</taxon>
        <taxon>Agaricomycotina</taxon>
        <taxon>Agaricomycetes</taxon>
        <taxon>Gloeophyllales</taxon>
        <taxon>Gloeophyllaceae</taxon>
        <taxon>Heliocybe</taxon>
    </lineage>
</organism>
<proteinExistence type="predicted"/>
<evidence type="ECO:0000256" key="1">
    <source>
        <dbReference type="SAM" id="MobiDB-lite"/>
    </source>
</evidence>
<protein>
    <submittedName>
        <fullName evidence="2">Uncharacterized protein</fullName>
    </submittedName>
</protein>
<reference evidence="2 3" key="1">
    <citation type="journal article" date="2019" name="Nat. Ecol. Evol.">
        <title>Megaphylogeny resolves global patterns of mushroom evolution.</title>
        <authorList>
            <person name="Varga T."/>
            <person name="Krizsan K."/>
            <person name="Foldi C."/>
            <person name="Dima B."/>
            <person name="Sanchez-Garcia M."/>
            <person name="Sanchez-Ramirez S."/>
            <person name="Szollosi G.J."/>
            <person name="Szarkandi J.G."/>
            <person name="Papp V."/>
            <person name="Albert L."/>
            <person name="Andreopoulos W."/>
            <person name="Angelini C."/>
            <person name="Antonin V."/>
            <person name="Barry K.W."/>
            <person name="Bougher N.L."/>
            <person name="Buchanan P."/>
            <person name="Buyck B."/>
            <person name="Bense V."/>
            <person name="Catcheside P."/>
            <person name="Chovatia M."/>
            <person name="Cooper J."/>
            <person name="Damon W."/>
            <person name="Desjardin D."/>
            <person name="Finy P."/>
            <person name="Geml J."/>
            <person name="Haridas S."/>
            <person name="Hughes K."/>
            <person name="Justo A."/>
            <person name="Karasinski D."/>
            <person name="Kautmanova I."/>
            <person name="Kiss B."/>
            <person name="Kocsube S."/>
            <person name="Kotiranta H."/>
            <person name="LaButti K.M."/>
            <person name="Lechner B.E."/>
            <person name="Liimatainen K."/>
            <person name="Lipzen A."/>
            <person name="Lukacs Z."/>
            <person name="Mihaltcheva S."/>
            <person name="Morgado L.N."/>
            <person name="Niskanen T."/>
            <person name="Noordeloos M.E."/>
            <person name="Ohm R.A."/>
            <person name="Ortiz-Santana B."/>
            <person name="Ovrebo C."/>
            <person name="Racz N."/>
            <person name="Riley R."/>
            <person name="Savchenko A."/>
            <person name="Shiryaev A."/>
            <person name="Soop K."/>
            <person name="Spirin V."/>
            <person name="Szebenyi C."/>
            <person name="Tomsovsky M."/>
            <person name="Tulloss R.E."/>
            <person name="Uehling J."/>
            <person name="Grigoriev I.V."/>
            <person name="Vagvolgyi C."/>
            <person name="Papp T."/>
            <person name="Martin F.M."/>
            <person name="Miettinen O."/>
            <person name="Hibbett D.S."/>
            <person name="Nagy L.G."/>
        </authorList>
    </citation>
    <scope>NUCLEOTIDE SEQUENCE [LARGE SCALE GENOMIC DNA]</scope>
    <source>
        <strain evidence="2 3">OMC1185</strain>
    </source>
</reference>
<feature type="compositionally biased region" description="Acidic residues" evidence="1">
    <location>
        <begin position="301"/>
        <end position="318"/>
    </location>
</feature>
<evidence type="ECO:0000313" key="2">
    <source>
        <dbReference type="EMBL" id="TFK47639.1"/>
    </source>
</evidence>
<dbReference type="OrthoDB" id="2748701at2759"/>
<gene>
    <name evidence="2" type="ORF">OE88DRAFT_782413</name>
</gene>